<evidence type="ECO:0000256" key="4">
    <source>
        <dbReference type="ARBA" id="ARBA00022692"/>
    </source>
</evidence>
<feature type="domain" description="CNNM transmembrane" evidence="13">
    <location>
        <begin position="1"/>
        <end position="202"/>
    </location>
</feature>
<evidence type="ECO:0000256" key="2">
    <source>
        <dbReference type="ARBA" id="ARBA00006337"/>
    </source>
</evidence>
<dbReference type="Pfam" id="PF00571">
    <property type="entry name" value="CBS"/>
    <property type="match status" value="2"/>
</dbReference>
<feature type="domain" description="CBS" evidence="12">
    <location>
        <begin position="221"/>
        <end position="280"/>
    </location>
</feature>
<keyword evidence="7 9" id="KW-0129">CBS domain</keyword>
<keyword evidence="4 10" id="KW-0812">Transmembrane</keyword>
<keyword evidence="5" id="KW-0677">Repeat</keyword>
<dbReference type="Pfam" id="PF03471">
    <property type="entry name" value="CorC_HlyC"/>
    <property type="match status" value="1"/>
</dbReference>
<feature type="compositionally biased region" description="Basic and acidic residues" evidence="11">
    <location>
        <begin position="340"/>
        <end position="349"/>
    </location>
</feature>
<dbReference type="InterPro" id="IPR002550">
    <property type="entry name" value="CNNM"/>
</dbReference>
<evidence type="ECO:0000259" key="13">
    <source>
        <dbReference type="PROSITE" id="PS51846"/>
    </source>
</evidence>
<protein>
    <submittedName>
        <fullName evidence="14">Hemolysin family protein</fullName>
    </submittedName>
</protein>
<dbReference type="Gene3D" id="3.10.580.10">
    <property type="entry name" value="CBS-domain"/>
    <property type="match status" value="1"/>
</dbReference>
<keyword evidence="3" id="KW-1003">Cell membrane</keyword>
<keyword evidence="15" id="KW-1185">Reference proteome</keyword>
<dbReference type="CDD" id="cd04590">
    <property type="entry name" value="CBS_pair_CorC_HlyC_assoc"/>
    <property type="match status" value="1"/>
</dbReference>
<comment type="subcellular location">
    <subcellularLocation>
        <location evidence="1">Cell membrane</location>
        <topology evidence="1">Multi-pass membrane protein</topology>
    </subcellularLocation>
</comment>
<evidence type="ECO:0000313" key="15">
    <source>
        <dbReference type="Proteomes" id="UP001431429"/>
    </source>
</evidence>
<comment type="caution">
    <text evidence="14">The sequence shown here is derived from an EMBL/GenBank/DDBJ whole genome shotgun (WGS) entry which is preliminary data.</text>
</comment>
<evidence type="ECO:0000256" key="5">
    <source>
        <dbReference type="ARBA" id="ARBA00022737"/>
    </source>
</evidence>
<evidence type="ECO:0000256" key="6">
    <source>
        <dbReference type="ARBA" id="ARBA00022989"/>
    </source>
</evidence>
<dbReference type="PANTHER" id="PTHR43099">
    <property type="entry name" value="UPF0053 PROTEIN YRKA"/>
    <property type="match status" value="1"/>
</dbReference>
<evidence type="ECO:0000256" key="7">
    <source>
        <dbReference type="ARBA" id="ARBA00023122"/>
    </source>
</evidence>
<dbReference type="SMART" id="SM01091">
    <property type="entry name" value="CorC_HlyC"/>
    <property type="match status" value="1"/>
</dbReference>
<keyword evidence="8 10" id="KW-0472">Membrane</keyword>
<dbReference type="InterPro" id="IPR044751">
    <property type="entry name" value="Ion_transp-like_CBS"/>
</dbReference>
<feature type="region of interest" description="Disordered" evidence="11">
    <location>
        <begin position="429"/>
        <end position="461"/>
    </location>
</feature>
<organism evidence="14 15">
    <name type="scientific">Streptomyces albipurpureus</name>
    <dbReference type="NCBI Taxonomy" id="2897419"/>
    <lineage>
        <taxon>Bacteria</taxon>
        <taxon>Bacillati</taxon>
        <taxon>Actinomycetota</taxon>
        <taxon>Actinomycetes</taxon>
        <taxon>Kitasatosporales</taxon>
        <taxon>Streptomycetaceae</taxon>
        <taxon>Streptomyces</taxon>
    </lineage>
</organism>
<reference evidence="14" key="1">
    <citation type="submission" date="2022-06" db="EMBL/GenBank/DDBJ databases">
        <title>Genome public.</title>
        <authorList>
            <person name="Sun Q."/>
        </authorList>
    </citation>
    <scope>NUCLEOTIDE SEQUENCE</scope>
    <source>
        <strain evidence="14">CWNU-1</strain>
    </source>
</reference>
<evidence type="ECO:0000313" key="14">
    <source>
        <dbReference type="EMBL" id="MCM2391658.1"/>
    </source>
</evidence>
<dbReference type="SUPFAM" id="SSF56176">
    <property type="entry name" value="FAD-binding/transporter-associated domain-like"/>
    <property type="match status" value="1"/>
</dbReference>
<feature type="domain" description="CBS" evidence="12">
    <location>
        <begin position="286"/>
        <end position="342"/>
    </location>
</feature>
<dbReference type="Gene3D" id="3.30.465.10">
    <property type="match status" value="1"/>
</dbReference>
<evidence type="ECO:0000256" key="9">
    <source>
        <dbReference type="PROSITE-ProRule" id="PRU00703"/>
    </source>
</evidence>
<dbReference type="Proteomes" id="UP001431429">
    <property type="component" value="Unassembled WGS sequence"/>
</dbReference>
<comment type="similarity">
    <text evidence="2">Belongs to the UPF0053 family.</text>
</comment>
<evidence type="ECO:0000256" key="8">
    <source>
        <dbReference type="ARBA" id="ARBA00023136"/>
    </source>
</evidence>
<dbReference type="InterPro" id="IPR000644">
    <property type="entry name" value="CBS_dom"/>
</dbReference>
<evidence type="ECO:0000256" key="10">
    <source>
        <dbReference type="PROSITE-ProRule" id="PRU01193"/>
    </source>
</evidence>
<keyword evidence="6 10" id="KW-1133">Transmembrane helix</keyword>
<dbReference type="PROSITE" id="PS51371">
    <property type="entry name" value="CBS"/>
    <property type="match status" value="2"/>
</dbReference>
<evidence type="ECO:0000256" key="3">
    <source>
        <dbReference type="ARBA" id="ARBA00022475"/>
    </source>
</evidence>
<dbReference type="SUPFAM" id="SSF54631">
    <property type="entry name" value="CBS-domain pair"/>
    <property type="match status" value="1"/>
</dbReference>
<dbReference type="Pfam" id="PF01595">
    <property type="entry name" value="CNNM"/>
    <property type="match status" value="1"/>
</dbReference>
<accession>A0ABT0UWD5</accession>
<gene>
    <name evidence="14" type="ORF">NBG84_25780</name>
</gene>
<dbReference type="InterPro" id="IPR046342">
    <property type="entry name" value="CBS_dom_sf"/>
</dbReference>
<evidence type="ECO:0000259" key="12">
    <source>
        <dbReference type="PROSITE" id="PS51371"/>
    </source>
</evidence>
<evidence type="ECO:0000256" key="11">
    <source>
        <dbReference type="SAM" id="MobiDB-lite"/>
    </source>
</evidence>
<sequence>MTEVLLLLVAVLLSLACGVFVAAEFSLTTVERSDLERAAERGERGAASALKAVRGLTFQLSGAQLGITVTNLVVGMLSEPSISKLIRGPVEDLGLSPSVSSSVALVIGTALSTVVLMVVGELVPKNWAISSPLAVAKVVAPAQRLFTAAFKPLISHLNNTANRILRRLGMEPTEELASARSPQELVALARHSAKEGALEADTAELFVRTLNLSELTAENVMTPRVQVTALEVQATAEDVANATRATGLSRFPIYRGNLDTVVGIAHIKDVLAIPADQRPRRSVSEVLREPLLVPETLTVDRLMDRLGAKSTMAVVIDEYGGTAGVVTMEDIVEEVVGEVRDEHDPHETPDLAAAGQDADGRSLWSADGAARTDQLERVGLRVPEGPYETLAGLIATELGRIPAENDRIDLQGWRLDVVDASGRRAARVMMHAPPPSAGDDGDGARESRFGAGSDASGEAGR</sequence>
<name>A0ABT0UWD5_9ACTN</name>
<feature type="region of interest" description="Disordered" evidence="11">
    <location>
        <begin position="340"/>
        <end position="359"/>
    </location>
</feature>
<dbReference type="InterPro" id="IPR016169">
    <property type="entry name" value="FAD-bd_PCMH_sub2"/>
</dbReference>
<dbReference type="EMBL" id="JAMQAW010000032">
    <property type="protein sequence ID" value="MCM2391658.1"/>
    <property type="molecule type" value="Genomic_DNA"/>
</dbReference>
<dbReference type="RefSeq" id="WP_250921986.1">
    <property type="nucleotide sequence ID" value="NZ_JAMQAW010000032.1"/>
</dbReference>
<dbReference type="PANTHER" id="PTHR43099:SF6">
    <property type="entry name" value="UPF0053 PROTEIN RV1842C"/>
    <property type="match status" value="1"/>
</dbReference>
<dbReference type="InterPro" id="IPR005170">
    <property type="entry name" value="Transptr-assoc_dom"/>
</dbReference>
<proteinExistence type="inferred from homology"/>
<evidence type="ECO:0000256" key="1">
    <source>
        <dbReference type="ARBA" id="ARBA00004651"/>
    </source>
</evidence>
<dbReference type="InterPro" id="IPR051676">
    <property type="entry name" value="UPF0053_domain"/>
</dbReference>
<dbReference type="InterPro" id="IPR036318">
    <property type="entry name" value="FAD-bd_PCMH-like_sf"/>
</dbReference>
<dbReference type="PROSITE" id="PS51846">
    <property type="entry name" value="CNNM"/>
    <property type="match status" value="1"/>
</dbReference>